<keyword evidence="1" id="KW-1133">Transmembrane helix</keyword>
<reference evidence="3" key="1">
    <citation type="submission" date="2016-10" db="EMBL/GenBank/DDBJ databases">
        <authorList>
            <person name="Varghese N."/>
            <person name="Submissions S."/>
        </authorList>
    </citation>
    <scope>NUCLEOTIDE SEQUENCE [LARGE SCALE GENOMIC DNA]</scope>
    <source>
        <strain evidence="3">IBRC-M 10761</strain>
    </source>
</reference>
<organism evidence="2 3">
    <name type="scientific">Cyclobacterium xiamenense</name>
    <dbReference type="NCBI Taxonomy" id="1297121"/>
    <lineage>
        <taxon>Bacteria</taxon>
        <taxon>Pseudomonadati</taxon>
        <taxon>Bacteroidota</taxon>
        <taxon>Cytophagia</taxon>
        <taxon>Cytophagales</taxon>
        <taxon>Cyclobacteriaceae</taxon>
        <taxon>Cyclobacterium</taxon>
    </lineage>
</organism>
<sequence>MSKEREFHHWNRLYWMQVVVLTLLIAFFYWLTRAFS</sequence>
<keyword evidence="1" id="KW-0812">Transmembrane</keyword>
<evidence type="ECO:0000313" key="2">
    <source>
        <dbReference type="EMBL" id="SEI90322.1"/>
    </source>
</evidence>
<dbReference type="EMBL" id="FNZH01000001">
    <property type="protein sequence ID" value="SEI90322.1"/>
    <property type="molecule type" value="Genomic_DNA"/>
</dbReference>
<evidence type="ECO:0000256" key="1">
    <source>
        <dbReference type="SAM" id="Phobius"/>
    </source>
</evidence>
<protein>
    <submittedName>
        <fullName evidence="2">Uncharacterized protein</fullName>
    </submittedName>
</protein>
<dbReference type="Proteomes" id="UP000199403">
    <property type="component" value="Unassembled WGS sequence"/>
</dbReference>
<name>A0A1H6UQZ1_9BACT</name>
<gene>
    <name evidence="2" type="ORF">SAMN05192553_101777</name>
</gene>
<dbReference type="AlphaFoldDB" id="A0A1H6UQZ1"/>
<accession>A0A1H6UQZ1</accession>
<evidence type="ECO:0000313" key="3">
    <source>
        <dbReference type="Proteomes" id="UP000199403"/>
    </source>
</evidence>
<proteinExistence type="predicted"/>
<feature type="transmembrane region" description="Helical" evidence="1">
    <location>
        <begin position="12"/>
        <end position="31"/>
    </location>
</feature>
<keyword evidence="3" id="KW-1185">Reference proteome</keyword>
<keyword evidence="1" id="KW-0472">Membrane</keyword>